<dbReference type="OrthoDB" id="185373at2759"/>
<feature type="repeat" description="PPR" evidence="2">
    <location>
        <begin position="584"/>
        <end position="618"/>
    </location>
</feature>
<organism evidence="3 4">
    <name type="scientific">Tetracentron sinense</name>
    <name type="common">Spur-leaf</name>
    <dbReference type="NCBI Taxonomy" id="13715"/>
    <lineage>
        <taxon>Eukaryota</taxon>
        <taxon>Viridiplantae</taxon>
        <taxon>Streptophyta</taxon>
        <taxon>Embryophyta</taxon>
        <taxon>Tracheophyta</taxon>
        <taxon>Spermatophyta</taxon>
        <taxon>Magnoliopsida</taxon>
        <taxon>Trochodendrales</taxon>
        <taxon>Trochodendraceae</taxon>
        <taxon>Tetracentron</taxon>
    </lineage>
</organism>
<name>A0A835D3H1_TETSI</name>
<dbReference type="InterPro" id="IPR011990">
    <property type="entry name" value="TPR-like_helical_dom_sf"/>
</dbReference>
<feature type="repeat" description="PPR" evidence="2">
    <location>
        <begin position="134"/>
        <end position="168"/>
    </location>
</feature>
<dbReference type="FunFam" id="1.25.40.10:FF:001093">
    <property type="entry name" value="Pentatricopeptide repeat-containing protein At2g34400"/>
    <property type="match status" value="1"/>
</dbReference>
<dbReference type="PROSITE" id="PS51375">
    <property type="entry name" value="PPR"/>
    <property type="match status" value="5"/>
</dbReference>
<dbReference type="Pfam" id="PF13041">
    <property type="entry name" value="PPR_2"/>
    <property type="match status" value="3"/>
</dbReference>
<evidence type="ECO:0000313" key="4">
    <source>
        <dbReference type="Proteomes" id="UP000655225"/>
    </source>
</evidence>
<dbReference type="InterPro" id="IPR046960">
    <property type="entry name" value="PPR_At4g14850-like_plant"/>
</dbReference>
<proteinExistence type="predicted"/>
<reference evidence="3 4" key="1">
    <citation type="submission" date="2020-04" db="EMBL/GenBank/DDBJ databases">
        <title>Plant Genome Project.</title>
        <authorList>
            <person name="Zhang R.-G."/>
        </authorList>
    </citation>
    <scope>NUCLEOTIDE SEQUENCE [LARGE SCALE GENOMIC DNA]</scope>
    <source>
        <strain evidence="3">YNK0</strain>
        <tissue evidence="3">Leaf</tissue>
    </source>
</reference>
<dbReference type="Pfam" id="PF01535">
    <property type="entry name" value="PPR"/>
    <property type="match status" value="4"/>
</dbReference>
<dbReference type="PANTHER" id="PTHR47926:SF452">
    <property type="entry name" value="PENTATRICOPEPTIDE REPEAT-CONTAINING PROTEIN"/>
    <property type="match status" value="1"/>
</dbReference>
<dbReference type="Gene3D" id="1.25.40.10">
    <property type="entry name" value="Tetratricopeptide repeat domain"/>
    <property type="match status" value="4"/>
</dbReference>
<comment type="caution">
    <text evidence="3">The sequence shown here is derived from an EMBL/GenBank/DDBJ whole genome shotgun (WGS) entry which is preliminary data.</text>
</comment>
<dbReference type="Pfam" id="PF20431">
    <property type="entry name" value="E_motif"/>
    <property type="match status" value="1"/>
</dbReference>
<dbReference type="FunFam" id="1.25.40.10:FF:000073">
    <property type="entry name" value="Pentatricopeptide repeat-containing protein chloroplastic"/>
    <property type="match status" value="1"/>
</dbReference>
<evidence type="ECO:0000256" key="2">
    <source>
        <dbReference type="PROSITE-ProRule" id="PRU00708"/>
    </source>
</evidence>
<protein>
    <recommendedName>
        <fullName evidence="5">Pentatricopeptide repeat-containing protein</fullName>
    </recommendedName>
</protein>
<evidence type="ECO:0008006" key="5">
    <source>
        <dbReference type="Google" id="ProtNLM"/>
    </source>
</evidence>
<evidence type="ECO:0000313" key="3">
    <source>
        <dbReference type="EMBL" id="KAF8389128.1"/>
    </source>
</evidence>
<dbReference type="InterPro" id="IPR046848">
    <property type="entry name" value="E_motif"/>
</dbReference>
<sequence length="859" mass="96272">MAAPATTLHQPILPWTSSFPNYIPSSSNSWRHKNFKMQTLKQTKSIHLDSSSSTKFSDTVSNIKFDIDALAVTLEQCAARKSLQEGTQIHAHLILLGLTHDVFLSSKLLYFYSYIGEVDAARLIFDATPLVHLNQFFWNTMIRAYVDTTQYANAVELFSEMIVMGFRPNEFTYPFVLKSCSQLGLAEVCQEIHGLMVVSGYQQDVFAASALLDFYAKCGLLGEACKLFDRIPQRSLVTWNSMISGYAQNGYWAQALEAMELMRQSRYEVQVSSWNSIMAGCVRYGDGEFAFETLRRMMASKFSVKPNAATFNTLLPVISSGTNLVQLKELHGFTMKQKKIIDFDSVDSDRLCSSIASGYASHGCMVYASLLYNCVRSKNNQLWISMISGFVDCGKPKEAFLIFRDIASQCVPKVETLSKVPLTLLLPECSSSSLTGLEIHAHAYRAGLESNTSVKNALIAMYARIGDIEASERVFFSITDKDIISWNTMISNYAHNHDFDQAFKLFHQMHFKGMKADEFTFSSVLSGCGEYGAFQHGMGIHGYIIRSGFSEGYVVVQNALADMYGKCGCVEEARKLFNEMTSRDNVSWNTIISSYGVNARPDEVFSLFNEMQEQGWNPNRVTFIALLSACSHVGLVDEALYCFQTMTSKYGIIPDVDHYACIVDNLARAGRLDEAYCLIRSMPIKPDDCVWSALLSGCWIHGNVLLAEVAARYLIEMKPQNSGYHVLLSNIYRDSSRWNDAVRVRAVMKDKGVKKFPGYSWIEVNGECHKFFTADKSHRQSLTIYYTLDGLTKQLKTEVSDGIGSSSNHDQKCIGQLVRIAVNCACGLVNRNTHPYFTADKGYTKTFVSADLLAKEMMT</sequence>
<feature type="repeat" description="PPR" evidence="2">
    <location>
        <begin position="270"/>
        <end position="304"/>
    </location>
</feature>
<accession>A0A835D3H1</accession>
<dbReference type="GO" id="GO:0003723">
    <property type="term" value="F:RNA binding"/>
    <property type="evidence" value="ECO:0007669"/>
    <property type="project" value="InterPro"/>
</dbReference>
<dbReference type="PANTHER" id="PTHR47926">
    <property type="entry name" value="PENTATRICOPEPTIDE REPEAT-CONTAINING PROTEIN"/>
    <property type="match status" value="1"/>
</dbReference>
<feature type="repeat" description="PPR" evidence="2">
    <location>
        <begin position="235"/>
        <end position="269"/>
    </location>
</feature>
<dbReference type="FunFam" id="1.25.40.10:FF:000344">
    <property type="entry name" value="Pentatricopeptide repeat-containing protein"/>
    <property type="match status" value="1"/>
</dbReference>
<keyword evidence="1" id="KW-0677">Repeat</keyword>
<dbReference type="GO" id="GO:0009451">
    <property type="term" value="P:RNA modification"/>
    <property type="evidence" value="ECO:0007669"/>
    <property type="project" value="InterPro"/>
</dbReference>
<dbReference type="EMBL" id="JABCRI010000019">
    <property type="protein sequence ID" value="KAF8389128.1"/>
    <property type="molecule type" value="Genomic_DNA"/>
</dbReference>
<gene>
    <name evidence="3" type="ORF">HHK36_025814</name>
</gene>
<dbReference type="NCBIfam" id="TIGR00756">
    <property type="entry name" value="PPR"/>
    <property type="match status" value="7"/>
</dbReference>
<keyword evidence="4" id="KW-1185">Reference proteome</keyword>
<evidence type="ECO:0000256" key="1">
    <source>
        <dbReference type="ARBA" id="ARBA00022737"/>
    </source>
</evidence>
<feature type="repeat" description="PPR" evidence="2">
    <location>
        <begin position="482"/>
        <end position="516"/>
    </location>
</feature>
<dbReference type="Proteomes" id="UP000655225">
    <property type="component" value="Unassembled WGS sequence"/>
</dbReference>
<dbReference type="Pfam" id="PF13812">
    <property type="entry name" value="PPR_3"/>
    <property type="match status" value="1"/>
</dbReference>
<dbReference type="OMA" id="TMILRYA"/>
<dbReference type="AlphaFoldDB" id="A0A835D3H1"/>
<dbReference type="InterPro" id="IPR002885">
    <property type="entry name" value="PPR_rpt"/>
</dbReference>